<reference evidence="2 3" key="1">
    <citation type="submission" date="2024-07" db="EMBL/GenBank/DDBJ databases">
        <title>Chromosome-level genome assembly of the water stick insect Ranatra chinensis (Heteroptera: Nepidae).</title>
        <authorList>
            <person name="Liu X."/>
        </authorList>
    </citation>
    <scope>NUCLEOTIDE SEQUENCE [LARGE SCALE GENOMIC DNA]</scope>
    <source>
        <strain evidence="2">Cailab_2021Rc</strain>
        <tissue evidence="2">Muscle</tissue>
    </source>
</reference>
<evidence type="ECO:0000256" key="1">
    <source>
        <dbReference type="SAM" id="Phobius"/>
    </source>
</evidence>
<dbReference type="Proteomes" id="UP001558652">
    <property type="component" value="Unassembled WGS sequence"/>
</dbReference>
<evidence type="ECO:0000313" key="2">
    <source>
        <dbReference type="EMBL" id="KAL1140028.1"/>
    </source>
</evidence>
<dbReference type="EMBL" id="JBFDAA010000002">
    <property type="protein sequence ID" value="KAL1140028.1"/>
    <property type="molecule type" value="Genomic_DNA"/>
</dbReference>
<dbReference type="AlphaFoldDB" id="A0ABD0YVR3"/>
<organism evidence="2 3">
    <name type="scientific">Ranatra chinensis</name>
    <dbReference type="NCBI Taxonomy" id="642074"/>
    <lineage>
        <taxon>Eukaryota</taxon>
        <taxon>Metazoa</taxon>
        <taxon>Ecdysozoa</taxon>
        <taxon>Arthropoda</taxon>
        <taxon>Hexapoda</taxon>
        <taxon>Insecta</taxon>
        <taxon>Pterygota</taxon>
        <taxon>Neoptera</taxon>
        <taxon>Paraneoptera</taxon>
        <taxon>Hemiptera</taxon>
        <taxon>Heteroptera</taxon>
        <taxon>Panheteroptera</taxon>
        <taxon>Nepomorpha</taxon>
        <taxon>Nepidae</taxon>
        <taxon>Ranatrinae</taxon>
        <taxon>Ranatra</taxon>
    </lineage>
</organism>
<keyword evidence="1" id="KW-1133">Transmembrane helix</keyword>
<sequence>MSLLKIGARTPLNILVRYAHWNKDWKPGPVPKTEYEKAKAAAKYGLLPEEYKVYPDKGDGIGDYPDLPLTSVESRDPTYHWDFPEYRRNFGEALHHKALLYGEDRYDVCMRPRFSMPMMLAWFLSAMGGSFLLCYLTEDMAFLPVLPKQLPKPGIEHYKFE</sequence>
<dbReference type="PANTHER" id="PTHR12840:SF1">
    <property type="entry name" value="NADH DEHYDROGENASE [UBIQUINONE] 1 BETA SUBCOMPLEX SUBUNIT 8, MITOCHONDRIAL"/>
    <property type="match status" value="1"/>
</dbReference>
<comment type="caution">
    <text evidence="2">The sequence shown here is derived from an EMBL/GenBank/DDBJ whole genome shotgun (WGS) entry which is preliminary data.</text>
</comment>
<dbReference type="PANTHER" id="PTHR12840">
    <property type="entry name" value="NADH-UBIQUINONE OXIDOREDUCTASE ASHI SUBUNIT"/>
    <property type="match status" value="1"/>
</dbReference>
<name>A0ABD0YVR3_9HEMI</name>
<dbReference type="Pfam" id="PF05821">
    <property type="entry name" value="NDUF_B8"/>
    <property type="match status" value="1"/>
</dbReference>
<keyword evidence="3" id="KW-1185">Reference proteome</keyword>
<gene>
    <name evidence="2" type="ORF">AAG570_007005</name>
</gene>
<dbReference type="InterPro" id="IPR008699">
    <property type="entry name" value="NDUFB8"/>
</dbReference>
<protein>
    <recommendedName>
        <fullName evidence="4">NADH dehydrogenase [ubiquinone] 1 beta subcomplex subunit 8, mitochondrial</fullName>
    </recommendedName>
</protein>
<proteinExistence type="predicted"/>
<keyword evidence="1" id="KW-0812">Transmembrane</keyword>
<keyword evidence="1" id="KW-0472">Membrane</keyword>
<feature type="transmembrane region" description="Helical" evidence="1">
    <location>
        <begin position="120"/>
        <end position="138"/>
    </location>
</feature>
<accession>A0ABD0YVR3</accession>
<evidence type="ECO:0008006" key="4">
    <source>
        <dbReference type="Google" id="ProtNLM"/>
    </source>
</evidence>
<evidence type="ECO:0000313" key="3">
    <source>
        <dbReference type="Proteomes" id="UP001558652"/>
    </source>
</evidence>